<dbReference type="AlphaFoldDB" id="A0A9P8D2Z9"/>
<dbReference type="NCBIfam" id="TIGR00231">
    <property type="entry name" value="small_GTP"/>
    <property type="match status" value="1"/>
</dbReference>
<feature type="compositionally biased region" description="Low complexity" evidence="3">
    <location>
        <begin position="270"/>
        <end position="280"/>
    </location>
</feature>
<evidence type="ECO:0000256" key="3">
    <source>
        <dbReference type="SAM" id="MobiDB-lite"/>
    </source>
</evidence>
<protein>
    <submittedName>
        <fullName evidence="4">Uncharacterized protein</fullName>
    </submittedName>
</protein>
<dbReference type="SMART" id="SM00173">
    <property type="entry name" value="RAS"/>
    <property type="match status" value="1"/>
</dbReference>
<dbReference type="InterPro" id="IPR001806">
    <property type="entry name" value="Small_GTPase"/>
</dbReference>
<dbReference type="SMART" id="SM00174">
    <property type="entry name" value="RHO"/>
    <property type="match status" value="1"/>
</dbReference>
<dbReference type="GO" id="GO:0016020">
    <property type="term" value="C:membrane"/>
    <property type="evidence" value="ECO:0007669"/>
    <property type="project" value="InterPro"/>
</dbReference>
<dbReference type="PROSITE" id="PS51421">
    <property type="entry name" value="RAS"/>
    <property type="match status" value="1"/>
</dbReference>
<evidence type="ECO:0000313" key="4">
    <source>
        <dbReference type="EMBL" id="KAG9327567.1"/>
    </source>
</evidence>
<dbReference type="InterPro" id="IPR005225">
    <property type="entry name" value="Small_GTP-bd"/>
</dbReference>
<proteinExistence type="predicted"/>
<organism evidence="4 5">
    <name type="scientific">Mortierella alpina</name>
    <name type="common">Oleaginous fungus</name>
    <name type="synonym">Mortierella renispora</name>
    <dbReference type="NCBI Taxonomy" id="64518"/>
    <lineage>
        <taxon>Eukaryota</taxon>
        <taxon>Fungi</taxon>
        <taxon>Fungi incertae sedis</taxon>
        <taxon>Mucoromycota</taxon>
        <taxon>Mortierellomycotina</taxon>
        <taxon>Mortierellomycetes</taxon>
        <taxon>Mortierellales</taxon>
        <taxon>Mortierellaceae</taxon>
        <taxon>Mortierella</taxon>
    </lineage>
</organism>
<dbReference type="SMART" id="SM00175">
    <property type="entry name" value="RAB"/>
    <property type="match status" value="1"/>
</dbReference>
<evidence type="ECO:0000256" key="2">
    <source>
        <dbReference type="ARBA" id="ARBA00023134"/>
    </source>
</evidence>
<dbReference type="GO" id="GO:0007165">
    <property type="term" value="P:signal transduction"/>
    <property type="evidence" value="ECO:0007669"/>
    <property type="project" value="InterPro"/>
</dbReference>
<dbReference type="PANTHER" id="PTHR24070">
    <property type="entry name" value="RAS, DI-RAS, AND RHEB FAMILY MEMBERS OF SMALL GTPASE SUPERFAMILY"/>
    <property type="match status" value="1"/>
</dbReference>
<gene>
    <name evidence="4" type="ORF">KVV02_003812</name>
</gene>
<reference evidence="4" key="1">
    <citation type="submission" date="2021-07" db="EMBL/GenBank/DDBJ databases">
        <title>Draft genome of Mortierella alpina, strain LL118, isolated from an aspen leaf litter sample.</title>
        <authorList>
            <person name="Yang S."/>
            <person name="Vinatzer B.A."/>
        </authorList>
    </citation>
    <scope>NUCLEOTIDE SEQUENCE</scope>
    <source>
        <strain evidence="4">LL118</strain>
    </source>
</reference>
<dbReference type="CDD" id="cd00876">
    <property type="entry name" value="Ras"/>
    <property type="match status" value="1"/>
</dbReference>
<keyword evidence="1" id="KW-0547">Nucleotide-binding</keyword>
<feature type="compositionally biased region" description="Low complexity" evidence="3">
    <location>
        <begin position="315"/>
        <end position="334"/>
    </location>
</feature>
<feature type="compositionally biased region" description="Basic and acidic residues" evidence="3">
    <location>
        <begin position="163"/>
        <end position="180"/>
    </location>
</feature>
<keyword evidence="2" id="KW-0342">GTP-binding</keyword>
<evidence type="ECO:0000313" key="5">
    <source>
        <dbReference type="Proteomes" id="UP000717515"/>
    </source>
</evidence>
<comment type="caution">
    <text evidence="4">The sequence shown here is derived from an EMBL/GenBank/DDBJ whole genome shotgun (WGS) entry which is preliminary data.</text>
</comment>
<dbReference type="PRINTS" id="PR00449">
    <property type="entry name" value="RASTRNSFRMNG"/>
</dbReference>
<dbReference type="GO" id="GO:0003924">
    <property type="term" value="F:GTPase activity"/>
    <property type="evidence" value="ECO:0007669"/>
    <property type="project" value="InterPro"/>
</dbReference>
<dbReference type="EMBL" id="JAIFTL010000003">
    <property type="protein sequence ID" value="KAG9327567.1"/>
    <property type="molecule type" value="Genomic_DNA"/>
</dbReference>
<dbReference type="Pfam" id="PF00071">
    <property type="entry name" value="Ras"/>
    <property type="match status" value="1"/>
</dbReference>
<feature type="region of interest" description="Disordered" evidence="3">
    <location>
        <begin position="65"/>
        <end position="84"/>
    </location>
</feature>
<dbReference type="InterPro" id="IPR020849">
    <property type="entry name" value="Small_GTPase_Ras-type"/>
</dbReference>
<dbReference type="FunFam" id="3.40.50.300:FF:001423">
    <property type="entry name" value="Ras family GTPase"/>
    <property type="match status" value="1"/>
</dbReference>
<feature type="compositionally biased region" description="Polar residues" evidence="3">
    <location>
        <begin position="227"/>
        <end position="246"/>
    </location>
</feature>
<dbReference type="Gene3D" id="3.40.50.300">
    <property type="entry name" value="P-loop containing nucleotide triphosphate hydrolases"/>
    <property type="match status" value="1"/>
</dbReference>
<feature type="region of interest" description="Disordered" evidence="3">
    <location>
        <begin position="122"/>
        <end position="200"/>
    </location>
</feature>
<dbReference type="PROSITE" id="PS51419">
    <property type="entry name" value="RAB"/>
    <property type="match status" value="1"/>
</dbReference>
<accession>A0A9P8D2Z9</accession>
<dbReference type="SUPFAM" id="SSF52540">
    <property type="entry name" value="P-loop containing nucleoside triphosphate hydrolases"/>
    <property type="match status" value="1"/>
</dbReference>
<sequence length="581" mass="64450">MHSFITSGMGVKEMHTIESTHTRSPWKVPSFYAQLLDLEGSSIVHLTTEKLAEEYEKQARKLEQIQAQPQPEPQPQSSGRTLRRQRRIMRQETWSMDDLKCELPCQQEDQIQIMRPIDPIQQDEQSPMKQPESMIPVPAGQPRGKGYFSQVWARLRPSRTSRRSADESAQHPSGRPEKPLRSRCSRRKGQGFIGDGAPPSYINSVDISHGTIDLSAFDPDMTLSNNHSASSLVRSSSDTAVDSQSRGRPGTLRRQQRSTGRAKSDSVLASCPSSTLSTSSIQTTSCCSHASKARPSFATSRSLSSHRSSRQRTDSAYSQTASSSSSSSSPSRITSRTREVPRCKLPPRKLSIVVVGDGAVGKSAMTLRFLRDQFHDEYDPTIEDSYCKHITVDGQDYILDLTDTSGQFEYRSHWNDSFIRSADGFICVYSIASLGSFRELVGYRDQIWRAKESEHVPIMMVGNKCDLGDDISERRVGTNAVARFAERSNALFVEASAKSGTNIDSVFIELVREIERQRRLQDGNGGGVTSGCYDREKETWGSIKGFATNVTPPASASASRSSRGRGARRDVKNGHCGCTIM</sequence>
<evidence type="ECO:0000256" key="1">
    <source>
        <dbReference type="ARBA" id="ARBA00022741"/>
    </source>
</evidence>
<dbReference type="InterPro" id="IPR027417">
    <property type="entry name" value="P-loop_NTPase"/>
</dbReference>
<feature type="region of interest" description="Disordered" evidence="3">
    <location>
        <begin position="297"/>
        <end position="340"/>
    </location>
</feature>
<feature type="region of interest" description="Disordered" evidence="3">
    <location>
        <begin position="227"/>
        <end position="280"/>
    </location>
</feature>
<feature type="region of interest" description="Disordered" evidence="3">
    <location>
        <begin position="545"/>
        <end position="581"/>
    </location>
</feature>
<name>A0A9P8D2Z9_MORAP</name>
<dbReference type="Proteomes" id="UP000717515">
    <property type="component" value="Unassembled WGS sequence"/>
</dbReference>
<dbReference type="GO" id="GO:0005525">
    <property type="term" value="F:GTP binding"/>
    <property type="evidence" value="ECO:0007669"/>
    <property type="project" value="UniProtKB-KW"/>
</dbReference>